<evidence type="ECO:0000313" key="1">
    <source>
        <dbReference type="EMBL" id="GAA5146258.1"/>
    </source>
</evidence>
<gene>
    <name evidence="1" type="ORF">GCM10023213_38990</name>
</gene>
<organism evidence="1 2">
    <name type="scientific">Prosthecobacter algae</name>
    <dbReference type="NCBI Taxonomy" id="1144682"/>
    <lineage>
        <taxon>Bacteria</taxon>
        <taxon>Pseudomonadati</taxon>
        <taxon>Verrucomicrobiota</taxon>
        <taxon>Verrucomicrobiia</taxon>
        <taxon>Verrucomicrobiales</taxon>
        <taxon>Verrucomicrobiaceae</taxon>
        <taxon>Prosthecobacter</taxon>
    </lineage>
</organism>
<dbReference type="Proteomes" id="UP001499852">
    <property type="component" value="Unassembled WGS sequence"/>
</dbReference>
<evidence type="ECO:0000313" key="2">
    <source>
        <dbReference type="Proteomes" id="UP001499852"/>
    </source>
</evidence>
<sequence>MVTRQEGMSTPLNKYHTLLFINGSQVGDNATFADWFASDADAIAGARGYFTAEGYHVESVTVSHGEVLPANRFTPALHGLMLTVRLTTQA</sequence>
<keyword evidence="2" id="KW-1185">Reference proteome</keyword>
<protein>
    <submittedName>
        <fullName evidence="1">Uncharacterized protein</fullName>
    </submittedName>
</protein>
<reference evidence="2" key="1">
    <citation type="journal article" date="2019" name="Int. J. Syst. Evol. Microbiol.">
        <title>The Global Catalogue of Microorganisms (GCM) 10K type strain sequencing project: providing services to taxonomists for standard genome sequencing and annotation.</title>
        <authorList>
            <consortium name="The Broad Institute Genomics Platform"/>
            <consortium name="The Broad Institute Genome Sequencing Center for Infectious Disease"/>
            <person name="Wu L."/>
            <person name="Ma J."/>
        </authorList>
    </citation>
    <scope>NUCLEOTIDE SEQUENCE [LARGE SCALE GENOMIC DNA]</scope>
    <source>
        <strain evidence="2">JCM 18053</strain>
    </source>
</reference>
<accession>A0ABP9PMW3</accession>
<dbReference type="EMBL" id="BAABIA010000009">
    <property type="protein sequence ID" value="GAA5146258.1"/>
    <property type="molecule type" value="Genomic_DNA"/>
</dbReference>
<proteinExistence type="predicted"/>
<name>A0ABP9PMW3_9BACT</name>
<comment type="caution">
    <text evidence="1">The sequence shown here is derived from an EMBL/GenBank/DDBJ whole genome shotgun (WGS) entry which is preliminary data.</text>
</comment>